<evidence type="ECO:0000313" key="1">
    <source>
        <dbReference type="EMBL" id="WOJ88474.1"/>
    </source>
</evidence>
<dbReference type="EMBL" id="CP136862">
    <property type="protein sequence ID" value="WOJ88474.1"/>
    <property type="molecule type" value="Genomic_DNA"/>
</dbReference>
<proteinExistence type="predicted"/>
<accession>A0ABZ0HPY0</accession>
<dbReference type="RefSeq" id="WP_407337909.1">
    <property type="nucleotide sequence ID" value="NZ_CP136862.1"/>
</dbReference>
<organism evidence="1 2">
    <name type="scientific">Methylocapsa polymorpha</name>
    <dbReference type="NCBI Taxonomy" id="3080828"/>
    <lineage>
        <taxon>Bacteria</taxon>
        <taxon>Pseudomonadati</taxon>
        <taxon>Pseudomonadota</taxon>
        <taxon>Alphaproteobacteria</taxon>
        <taxon>Hyphomicrobiales</taxon>
        <taxon>Beijerinckiaceae</taxon>
        <taxon>Methylocapsa</taxon>
    </lineage>
</organism>
<gene>
    <name evidence="1" type="ORF">RZS28_11625</name>
</gene>
<name>A0ABZ0HPY0_9HYPH</name>
<reference evidence="1 2" key="1">
    <citation type="submission" date="2023-10" db="EMBL/GenBank/DDBJ databases">
        <title>Novel methanotroph of the genus Methylocapsa from a subarctic wetland.</title>
        <authorList>
            <person name="Belova S.E."/>
            <person name="Oshkin I.Y."/>
            <person name="Miroshnikov K."/>
            <person name="Dedysh S.N."/>
        </authorList>
    </citation>
    <scope>NUCLEOTIDE SEQUENCE [LARGE SCALE GENOMIC DNA]</scope>
    <source>
        <strain evidence="1 2">RX1</strain>
    </source>
</reference>
<evidence type="ECO:0000313" key="2">
    <source>
        <dbReference type="Proteomes" id="UP001626536"/>
    </source>
</evidence>
<dbReference type="Proteomes" id="UP001626536">
    <property type="component" value="Chromosome"/>
</dbReference>
<keyword evidence="2" id="KW-1185">Reference proteome</keyword>
<protein>
    <submittedName>
        <fullName evidence="1">Uncharacterized protein</fullName>
    </submittedName>
</protein>
<sequence>MADADWLIARFNDQAYYEARDRVKGRCVDGARSSRHWTNVKHEIAKRQGRVIGLAGADLWA</sequence>